<dbReference type="EMBL" id="LGRN01000530">
    <property type="protein sequence ID" value="OJD11551.1"/>
    <property type="molecule type" value="Genomic_DNA"/>
</dbReference>
<organism evidence="3 4">
    <name type="scientific">Emergomyces pasteurianus Ep9510</name>
    <dbReference type="NCBI Taxonomy" id="1447872"/>
    <lineage>
        <taxon>Eukaryota</taxon>
        <taxon>Fungi</taxon>
        <taxon>Dikarya</taxon>
        <taxon>Ascomycota</taxon>
        <taxon>Pezizomycotina</taxon>
        <taxon>Eurotiomycetes</taxon>
        <taxon>Eurotiomycetidae</taxon>
        <taxon>Onygenales</taxon>
        <taxon>Ajellomycetaceae</taxon>
        <taxon>Emergomyces</taxon>
    </lineage>
</organism>
<protein>
    <recommendedName>
        <fullName evidence="5">N-acetyltransferase domain-containing protein</fullName>
    </recommendedName>
</protein>
<sequence>MEVSSEFQSELLDVKQLAAYPHLESLMLMVNEAYHVRHREIFETENRGRFGDVQEVVESLDSVGRFCIITQSQENQASRIVACSLLKAFHEGDPVSSPLPRNTDSTDISLPNGANGTKKLPKSSVSEPGLTSDFPNAKHVDPDVDIRSISEWELGVVVVRPDPQLSKLGLAVRCASLLEQDLLERLERTEKEDDNGRTAPVGQQQPLTFWLKTTEEINGSYWRRRGYTTVRTKIFPKGFWGAYRDFELAWMKKCIPRRAVSGSS</sequence>
<evidence type="ECO:0000313" key="4">
    <source>
        <dbReference type="Proteomes" id="UP000182235"/>
    </source>
</evidence>
<dbReference type="OrthoDB" id="3794209at2759"/>
<evidence type="ECO:0008006" key="5">
    <source>
        <dbReference type="Google" id="ProtNLM"/>
    </source>
</evidence>
<reference evidence="3 4" key="1">
    <citation type="submission" date="2015-07" db="EMBL/GenBank/DDBJ databases">
        <title>Emmonsia species relationships and genome sequence.</title>
        <authorList>
            <consortium name="The Broad Institute Genomics Platform"/>
            <person name="Cuomo C.A."/>
            <person name="Munoz J.F."/>
            <person name="Imamovic A."/>
            <person name="Priest M.E."/>
            <person name="Young S."/>
            <person name="Clay O.K."/>
            <person name="McEwen J.G."/>
        </authorList>
    </citation>
    <scope>NUCLEOTIDE SEQUENCE [LARGE SCALE GENOMIC DNA]</scope>
    <source>
        <strain evidence="3 4">UAMH 9510</strain>
    </source>
</reference>
<evidence type="ECO:0000256" key="1">
    <source>
        <dbReference type="SAM" id="MobiDB-lite"/>
    </source>
</evidence>
<dbReference type="Proteomes" id="UP000182235">
    <property type="component" value="Unassembled WGS sequence"/>
</dbReference>
<dbReference type="VEuPathDB" id="FungiDB:AJ78_07696"/>
<evidence type="ECO:0000313" key="3">
    <source>
        <dbReference type="EMBL" id="OJD13210.1"/>
    </source>
</evidence>
<dbReference type="VEuPathDB" id="FungiDB:AJ78_06302"/>
<gene>
    <name evidence="3" type="ORF">AJ78_06302</name>
    <name evidence="2" type="ORF">AJ78_07696</name>
</gene>
<dbReference type="EMBL" id="LGRN01000323">
    <property type="protein sequence ID" value="OJD13210.1"/>
    <property type="molecule type" value="Genomic_DNA"/>
</dbReference>
<evidence type="ECO:0000313" key="2">
    <source>
        <dbReference type="EMBL" id="OJD11551.1"/>
    </source>
</evidence>
<keyword evidence="4" id="KW-1185">Reference proteome</keyword>
<feature type="region of interest" description="Disordered" evidence="1">
    <location>
        <begin position="94"/>
        <end position="138"/>
    </location>
</feature>
<accession>A0A1J9PB73</accession>
<feature type="compositionally biased region" description="Polar residues" evidence="1">
    <location>
        <begin position="99"/>
        <end position="115"/>
    </location>
</feature>
<name>A0A1J9PB73_9EURO</name>
<dbReference type="AlphaFoldDB" id="A0A1J9PB73"/>
<comment type="caution">
    <text evidence="3">The sequence shown here is derived from an EMBL/GenBank/DDBJ whole genome shotgun (WGS) entry which is preliminary data.</text>
</comment>
<proteinExistence type="predicted"/>